<dbReference type="InterPro" id="IPR029787">
    <property type="entry name" value="Nucleotide_cyclase"/>
</dbReference>
<dbReference type="PROSITE" id="PS00452">
    <property type="entry name" value="GUANYLATE_CYCLASE_1"/>
    <property type="match status" value="1"/>
</dbReference>
<evidence type="ECO:0000256" key="15">
    <source>
        <dbReference type="RuleBase" id="RU003431"/>
    </source>
</evidence>
<dbReference type="InterPro" id="IPR001245">
    <property type="entry name" value="Ser-Thr/Tyr_kinase_cat_dom"/>
</dbReference>
<dbReference type="Gene3D" id="1.10.510.10">
    <property type="entry name" value="Transferase(Phosphotransferase) domain 1"/>
    <property type="match status" value="1"/>
</dbReference>
<dbReference type="PANTHER" id="PTHR11920:SF474">
    <property type="entry name" value="RECEPTOR-TYPE GUANYLATE CYCLASE GYC76C"/>
    <property type="match status" value="1"/>
</dbReference>
<keyword evidence="5" id="KW-0732">Signal</keyword>
<evidence type="ECO:0000256" key="1">
    <source>
        <dbReference type="ARBA" id="ARBA00001436"/>
    </source>
</evidence>
<dbReference type="InterPro" id="IPR028082">
    <property type="entry name" value="Peripla_BP_I"/>
</dbReference>
<organism evidence="20 21">
    <name type="scientific">Apolygus lucorum</name>
    <name type="common">Small green plant bug</name>
    <name type="synonym">Lygocoris lucorum</name>
    <dbReference type="NCBI Taxonomy" id="248454"/>
    <lineage>
        <taxon>Eukaryota</taxon>
        <taxon>Metazoa</taxon>
        <taxon>Ecdysozoa</taxon>
        <taxon>Arthropoda</taxon>
        <taxon>Hexapoda</taxon>
        <taxon>Insecta</taxon>
        <taxon>Pterygota</taxon>
        <taxon>Neoptera</taxon>
        <taxon>Paraneoptera</taxon>
        <taxon>Hemiptera</taxon>
        <taxon>Heteroptera</taxon>
        <taxon>Panheteroptera</taxon>
        <taxon>Cimicomorpha</taxon>
        <taxon>Miridae</taxon>
        <taxon>Mirini</taxon>
        <taxon>Apolygus</taxon>
    </lineage>
</organism>
<dbReference type="OrthoDB" id="5984008at2759"/>
<evidence type="ECO:0000259" key="19">
    <source>
        <dbReference type="PROSITE" id="PS50125"/>
    </source>
</evidence>
<keyword evidence="21" id="KW-1185">Reference proteome</keyword>
<dbReference type="Pfam" id="PF01094">
    <property type="entry name" value="ANF_receptor"/>
    <property type="match status" value="1"/>
</dbReference>
<dbReference type="GO" id="GO:0004016">
    <property type="term" value="F:adenylate cyclase activity"/>
    <property type="evidence" value="ECO:0007669"/>
    <property type="project" value="TreeGrafter"/>
</dbReference>
<evidence type="ECO:0000256" key="14">
    <source>
        <dbReference type="RuleBase" id="RU000405"/>
    </source>
</evidence>
<proteinExistence type="inferred from homology"/>
<dbReference type="InterPro" id="IPR001054">
    <property type="entry name" value="A/G_cyclase"/>
</dbReference>
<dbReference type="SMART" id="SM00044">
    <property type="entry name" value="CYCc"/>
    <property type="match status" value="1"/>
</dbReference>
<accession>A0A8S9X5L4</accession>
<evidence type="ECO:0000256" key="7">
    <source>
        <dbReference type="ARBA" id="ARBA00022989"/>
    </source>
</evidence>
<dbReference type="Gene3D" id="6.10.250.780">
    <property type="match status" value="1"/>
</dbReference>
<evidence type="ECO:0000256" key="16">
    <source>
        <dbReference type="SAM" id="MobiDB-lite"/>
    </source>
</evidence>
<dbReference type="InterPro" id="IPR001828">
    <property type="entry name" value="ANF_lig-bd_rcpt"/>
</dbReference>
<dbReference type="GO" id="GO:0004672">
    <property type="term" value="F:protein kinase activity"/>
    <property type="evidence" value="ECO:0007669"/>
    <property type="project" value="InterPro"/>
</dbReference>
<comment type="subcellular location">
    <subcellularLocation>
        <location evidence="2">Membrane</location>
        <topology evidence="2">Single-pass type I membrane protein</topology>
    </subcellularLocation>
</comment>
<keyword evidence="10" id="KW-0675">Receptor</keyword>
<evidence type="ECO:0000256" key="2">
    <source>
        <dbReference type="ARBA" id="ARBA00004479"/>
    </source>
</evidence>
<evidence type="ECO:0000256" key="12">
    <source>
        <dbReference type="ARBA" id="ARBA00023239"/>
    </source>
</evidence>
<dbReference type="Proteomes" id="UP000466442">
    <property type="component" value="Unassembled WGS sequence"/>
</dbReference>
<dbReference type="GO" id="GO:0005524">
    <property type="term" value="F:ATP binding"/>
    <property type="evidence" value="ECO:0007669"/>
    <property type="project" value="InterPro"/>
</dbReference>
<dbReference type="SUPFAM" id="SSF55073">
    <property type="entry name" value="Nucleotide cyclase"/>
    <property type="match status" value="1"/>
</dbReference>
<dbReference type="GO" id="GO:0035556">
    <property type="term" value="P:intracellular signal transduction"/>
    <property type="evidence" value="ECO:0007669"/>
    <property type="project" value="InterPro"/>
</dbReference>
<dbReference type="FunFam" id="3.30.70.1230:FF:000019">
    <property type="entry name" value="Guanylate cyclase"/>
    <property type="match status" value="1"/>
</dbReference>
<evidence type="ECO:0000256" key="13">
    <source>
        <dbReference type="ARBA" id="ARBA00023293"/>
    </source>
</evidence>
<dbReference type="GO" id="GO:0001653">
    <property type="term" value="F:peptide receptor activity"/>
    <property type="evidence" value="ECO:0007669"/>
    <property type="project" value="TreeGrafter"/>
</dbReference>
<keyword evidence="4 17" id="KW-0812">Transmembrane</keyword>
<feature type="transmembrane region" description="Helical" evidence="17">
    <location>
        <begin position="399"/>
        <end position="417"/>
    </location>
</feature>
<protein>
    <recommendedName>
        <fullName evidence="3 15">Guanylate cyclase</fullName>
        <ecNumber evidence="3 15">4.6.1.2</ecNumber>
    </recommendedName>
</protein>
<feature type="domain" description="Protein kinase" evidence="18">
    <location>
        <begin position="615"/>
        <end position="891"/>
    </location>
</feature>
<dbReference type="CDD" id="cd07302">
    <property type="entry name" value="CHD"/>
    <property type="match status" value="1"/>
</dbReference>
<dbReference type="GO" id="GO:0004383">
    <property type="term" value="F:guanylate cyclase activity"/>
    <property type="evidence" value="ECO:0007669"/>
    <property type="project" value="UniProtKB-EC"/>
</dbReference>
<dbReference type="CDD" id="cd06370">
    <property type="entry name" value="PBP1_SAP_GC-like"/>
    <property type="match status" value="1"/>
</dbReference>
<evidence type="ECO:0000313" key="20">
    <source>
        <dbReference type="EMBL" id="KAF6204390.1"/>
    </source>
</evidence>
<reference evidence="20" key="1">
    <citation type="journal article" date="2021" name="Mol. Ecol. Resour.">
        <title>Apolygus lucorum genome provides insights into omnivorousness and mesophyll feeding.</title>
        <authorList>
            <person name="Liu Y."/>
            <person name="Liu H."/>
            <person name="Wang H."/>
            <person name="Huang T."/>
            <person name="Liu B."/>
            <person name="Yang B."/>
            <person name="Yin L."/>
            <person name="Li B."/>
            <person name="Zhang Y."/>
            <person name="Zhang S."/>
            <person name="Jiang F."/>
            <person name="Zhang X."/>
            <person name="Ren Y."/>
            <person name="Wang B."/>
            <person name="Wang S."/>
            <person name="Lu Y."/>
            <person name="Wu K."/>
            <person name="Fan W."/>
            <person name="Wang G."/>
        </authorList>
    </citation>
    <scope>NUCLEOTIDE SEQUENCE</scope>
    <source>
        <strain evidence="20">12Hb</strain>
    </source>
</reference>
<dbReference type="FunFam" id="3.40.50.2300:FF:000403">
    <property type="entry name" value="Guanylate cyclase"/>
    <property type="match status" value="1"/>
</dbReference>
<keyword evidence="7 17" id="KW-1133">Transmembrane helix</keyword>
<feature type="region of interest" description="Disordered" evidence="16">
    <location>
        <begin position="1275"/>
        <end position="1297"/>
    </location>
</feature>
<dbReference type="Gene3D" id="3.30.70.1230">
    <property type="entry name" value="Nucleotide cyclase"/>
    <property type="match status" value="1"/>
</dbReference>
<comment type="similarity">
    <text evidence="14">Belongs to the adenylyl cyclase class-4/guanylyl cyclase family.</text>
</comment>
<dbReference type="InterPro" id="IPR018297">
    <property type="entry name" value="A/G_cyclase_CS"/>
</dbReference>
<dbReference type="FunFam" id="1.10.510.10:FF:000545">
    <property type="entry name" value="Guanylate cyclase"/>
    <property type="match status" value="1"/>
</dbReference>
<comment type="caution">
    <text evidence="20">The sequence shown here is derived from an EMBL/GenBank/DDBJ whole genome shotgun (WGS) entry which is preliminary data.</text>
</comment>
<keyword evidence="12 14" id="KW-0456">Lyase</keyword>
<evidence type="ECO:0000256" key="8">
    <source>
        <dbReference type="ARBA" id="ARBA00023134"/>
    </source>
</evidence>
<evidence type="ECO:0000256" key="9">
    <source>
        <dbReference type="ARBA" id="ARBA00023136"/>
    </source>
</evidence>
<dbReference type="InterPro" id="IPR000719">
    <property type="entry name" value="Prot_kinase_dom"/>
</dbReference>
<evidence type="ECO:0000256" key="17">
    <source>
        <dbReference type="SAM" id="Phobius"/>
    </source>
</evidence>
<dbReference type="CDD" id="cd14042">
    <property type="entry name" value="PK_GC-A_B"/>
    <property type="match status" value="1"/>
</dbReference>
<dbReference type="PANTHER" id="PTHR11920">
    <property type="entry name" value="GUANYLYL CYCLASE"/>
    <property type="match status" value="1"/>
</dbReference>
<evidence type="ECO:0000256" key="10">
    <source>
        <dbReference type="ARBA" id="ARBA00023170"/>
    </source>
</evidence>
<dbReference type="PROSITE" id="PS50011">
    <property type="entry name" value="PROTEIN_KINASE_DOM"/>
    <property type="match status" value="1"/>
</dbReference>
<dbReference type="EC" id="4.6.1.2" evidence="3 15"/>
<keyword evidence="8" id="KW-0342">GTP-binding</keyword>
<comment type="catalytic activity">
    <reaction evidence="1 15">
        <text>GTP = 3',5'-cyclic GMP + diphosphate</text>
        <dbReference type="Rhea" id="RHEA:13665"/>
        <dbReference type="ChEBI" id="CHEBI:33019"/>
        <dbReference type="ChEBI" id="CHEBI:37565"/>
        <dbReference type="ChEBI" id="CHEBI:57746"/>
        <dbReference type="EC" id="4.6.1.2"/>
    </reaction>
</comment>
<name>A0A8S9X5L4_APOLU</name>
<dbReference type="GO" id="GO:0005525">
    <property type="term" value="F:GTP binding"/>
    <property type="evidence" value="ECO:0007669"/>
    <property type="project" value="UniProtKB-KW"/>
</dbReference>
<evidence type="ECO:0000313" key="21">
    <source>
        <dbReference type="Proteomes" id="UP000466442"/>
    </source>
</evidence>
<feature type="domain" description="Guanylate cyclase" evidence="19">
    <location>
        <begin position="955"/>
        <end position="1085"/>
    </location>
</feature>
<keyword evidence="11" id="KW-0325">Glycoprotein</keyword>
<evidence type="ECO:0000256" key="11">
    <source>
        <dbReference type="ARBA" id="ARBA00023180"/>
    </source>
</evidence>
<keyword evidence="6" id="KW-0547">Nucleotide-binding</keyword>
<evidence type="ECO:0000256" key="4">
    <source>
        <dbReference type="ARBA" id="ARBA00022692"/>
    </source>
</evidence>
<evidence type="ECO:0000259" key="18">
    <source>
        <dbReference type="PROSITE" id="PS50011"/>
    </source>
</evidence>
<dbReference type="Gene3D" id="3.40.50.2300">
    <property type="match status" value="2"/>
</dbReference>
<dbReference type="Pfam" id="PF00211">
    <property type="entry name" value="Guanylate_cyc"/>
    <property type="match status" value="1"/>
</dbReference>
<dbReference type="GO" id="GO:0007168">
    <property type="term" value="P:receptor guanylyl cyclase signaling pathway"/>
    <property type="evidence" value="ECO:0007669"/>
    <property type="project" value="TreeGrafter"/>
</dbReference>
<dbReference type="SUPFAM" id="SSF53822">
    <property type="entry name" value="Periplasmic binding protein-like I"/>
    <property type="match status" value="1"/>
</dbReference>
<gene>
    <name evidence="20" type="ORF">GE061_002731</name>
</gene>
<dbReference type="GO" id="GO:0005886">
    <property type="term" value="C:plasma membrane"/>
    <property type="evidence" value="ECO:0007669"/>
    <property type="project" value="TreeGrafter"/>
</dbReference>
<keyword evidence="13 15" id="KW-0141">cGMP biosynthesis</keyword>
<sequence>MSEFDVMMETNNEKKEVIISVGRRLLPGRFCRLPWNLHDLTERCYGRVLWFPIQHGMPAFLLFSPKVRGCVTPSRAETSQAEAKTLHDITVGYLPAVKGDSPDRQGLSISGAIAMAITEINENDDLLADVNLVLRWYDTRGDTVLTTRVITDMLCDGVYAFFGPESSCYVESIVAQSRNIPMISYKCSDSRPSSVPTFARTEPPNTQVTKSVISLLQYHKWNKFTIITEESWETVAKALKEEARKSNESMSVMHTEVMIDSHTCCVKKLPCCHSSFLYQVVDRTKRRTRIYVFLGARNTLNEFLRSMQNHNMFENGEYMVIYVDMMTYSPKESLIYFYKHVTDDDGRVMCQSKTQLDENMAKSLLVIVSTPPSSGYSKFTDEVRIFNNRDPFNFATPPFFGPISFVKFVTIYAAYLYDSVFLYARALDQLLKEQPVLNETIIHQVASNGTKIIETIIASKTYKSITGAMIKLDENGDSEGNFSVLAYKPVDPIDNTSCSHQMVPVGIFLHGNKGKLEFKSQTVIDWVVDKPEAEPPCGFDNEYCKKDDSQKGSRILAGVLALILFCSIVITISIYRKWKIEQEIEGLLWKIEPGELRDYQDLFSSPSKMSLTSATSFESRCGPQIFASTGYFRGNLVRIKEIKFSKKKDINREVMKEMRVLRDIRHDNVNSFIGAVLEPMRILVVTDYCSKGSLYDIIENEDIKLDKMFIASLVHDLIKGMIYLHSSMLAVHGNLKSSNCVVTSRWVLQISDFGLHDIRHCPENESIGEHQYYRSLLWTAPELLRSKQTHGTQKGDVYSFAIIFHELLSRRGPFCGLEEPKEIIEMVKKLPKEDEEPFRPSLEAVSDSECASEAVVSVMVEAWDENPDVRPDFRSIRNRLKGMREGKHRNIMDLMIDMMVKYATNLEGLVDQRTKEVHEEKRKTEDLLHRMLPAPVAKRLTSGFGVEPESFSLVTIYFSDIVGFTALSASSTPLEVVNFLNDLYTRFDRIIKGYDVYKVETIGDAYMVVSGLPIRNGNRHAGEIASMSLDLLNAVKNYRVIHRPEETLQLRIGVHTGPVVAGVVGLTMPRYCLFGDTVNTASRMESNGLPLKIHISPQCKAALEEIGGYKVEPRGEVEMKGKGRVMTYWLVGATQGAVERREVDDLEVDHPLFCRPRRSPRVLGSIDVRRQSSAMRSNSVAPVSVTPLYRLAHSLDPLPLTAKFRKNMMRSYSSLREKSDSVCGNGALVHLPLLNDTKKWHSLETVPAVPCAKKAATRSSLRSWLFGLFNNTSYRSSDSSLRKGAYQDLQPERESIV</sequence>
<keyword evidence="9 17" id="KW-0472">Membrane</keyword>
<dbReference type="InterPro" id="IPR011009">
    <property type="entry name" value="Kinase-like_dom_sf"/>
</dbReference>
<feature type="transmembrane region" description="Helical" evidence="17">
    <location>
        <begin position="555"/>
        <end position="575"/>
    </location>
</feature>
<evidence type="ECO:0000256" key="3">
    <source>
        <dbReference type="ARBA" id="ARBA00012202"/>
    </source>
</evidence>
<evidence type="ECO:0000256" key="5">
    <source>
        <dbReference type="ARBA" id="ARBA00022729"/>
    </source>
</evidence>
<dbReference type="SUPFAM" id="SSF56112">
    <property type="entry name" value="Protein kinase-like (PK-like)"/>
    <property type="match status" value="1"/>
</dbReference>
<dbReference type="InterPro" id="IPR050401">
    <property type="entry name" value="Cyclic_nucleotide_synthase"/>
</dbReference>
<dbReference type="EMBL" id="WIXP02000010">
    <property type="protein sequence ID" value="KAF6204390.1"/>
    <property type="molecule type" value="Genomic_DNA"/>
</dbReference>
<dbReference type="PROSITE" id="PS50125">
    <property type="entry name" value="GUANYLATE_CYCLASE_2"/>
    <property type="match status" value="1"/>
</dbReference>
<dbReference type="Pfam" id="PF07714">
    <property type="entry name" value="PK_Tyr_Ser-Thr"/>
    <property type="match status" value="1"/>
</dbReference>
<evidence type="ECO:0000256" key="6">
    <source>
        <dbReference type="ARBA" id="ARBA00022741"/>
    </source>
</evidence>